<dbReference type="RefSeq" id="WP_345121035.1">
    <property type="nucleotide sequence ID" value="NZ_BAABAT010000001.1"/>
</dbReference>
<proteinExistence type="predicted"/>
<dbReference type="EMBL" id="BAABAT010000001">
    <property type="protein sequence ID" value="GAA4244359.1"/>
    <property type="molecule type" value="Genomic_DNA"/>
</dbReference>
<name>A0ABP8CX11_9ACTN</name>
<dbReference type="SUPFAM" id="SSF160631">
    <property type="entry name" value="SMI1/KNR4-like"/>
    <property type="match status" value="1"/>
</dbReference>
<organism evidence="1 2">
    <name type="scientific">Dactylosporangium darangshiense</name>
    <dbReference type="NCBI Taxonomy" id="579108"/>
    <lineage>
        <taxon>Bacteria</taxon>
        <taxon>Bacillati</taxon>
        <taxon>Actinomycetota</taxon>
        <taxon>Actinomycetes</taxon>
        <taxon>Micromonosporales</taxon>
        <taxon>Micromonosporaceae</taxon>
        <taxon>Dactylosporangium</taxon>
    </lineage>
</organism>
<protein>
    <recommendedName>
        <fullName evidence="3">Knr4/Smi1-like domain-containing protein</fullName>
    </recommendedName>
</protein>
<keyword evidence="2" id="KW-1185">Reference proteome</keyword>
<comment type="caution">
    <text evidence="1">The sequence shown here is derived from an EMBL/GenBank/DDBJ whole genome shotgun (WGS) entry which is preliminary data.</text>
</comment>
<evidence type="ECO:0008006" key="3">
    <source>
        <dbReference type="Google" id="ProtNLM"/>
    </source>
</evidence>
<evidence type="ECO:0000313" key="2">
    <source>
        <dbReference type="Proteomes" id="UP001500620"/>
    </source>
</evidence>
<dbReference type="InterPro" id="IPR037883">
    <property type="entry name" value="Knr4/Smi1-like_sf"/>
</dbReference>
<sequence>MTEDEEEERAFEAVRGRIEAGEYLDSMLGVPGEDLEGGGSVRYAPDGQLARMHHRWEPGFGAARAAGRIPALPPLEPAAVDAVNGCEAAIGGSLPRLLRRCYLELGDGGFGPGYGLLPVAELAPSYLDHPWPEGFPPEARNLLTICRWGCGITSFVDLRDPLGSMWAVDPNPPPEDEFAAALFRQDMTLASWLLRWTQDRLHQPWLVRDPNTGAWRGFTEAEWEDSD</sequence>
<reference evidence="2" key="1">
    <citation type="journal article" date="2019" name="Int. J. Syst. Evol. Microbiol.">
        <title>The Global Catalogue of Microorganisms (GCM) 10K type strain sequencing project: providing services to taxonomists for standard genome sequencing and annotation.</title>
        <authorList>
            <consortium name="The Broad Institute Genomics Platform"/>
            <consortium name="The Broad Institute Genome Sequencing Center for Infectious Disease"/>
            <person name="Wu L."/>
            <person name="Ma J."/>
        </authorList>
    </citation>
    <scope>NUCLEOTIDE SEQUENCE [LARGE SCALE GENOMIC DNA]</scope>
    <source>
        <strain evidence="2">JCM 17441</strain>
    </source>
</reference>
<gene>
    <name evidence="1" type="ORF">GCM10022255_007120</name>
</gene>
<dbReference type="Proteomes" id="UP001500620">
    <property type="component" value="Unassembled WGS sequence"/>
</dbReference>
<evidence type="ECO:0000313" key="1">
    <source>
        <dbReference type="EMBL" id="GAA4244359.1"/>
    </source>
</evidence>
<accession>A0ABP8CX11</accession>